<evidence type="ECO:0000313" key="2">
    <source>
        <dbReference type="Proteomes" id="UP001159405"/>
    </source>
</evidence>
<keyword evidence="2" id="KW-1185">Reference proteome</keyword>
<proteinExistence type="predicted"/>
<protein>
    <recommendedName>
        <fullName evidence="3">BZIP domain-containing protein</fullName>
    </recommendedName>
</protein>
<evidence type="ECO:0000313" key="1">
    <source>
        <dbReference type="EMBL" id="CAH3187524.1"/>
    </source>
</evidence>
<sequence>MGSEATNLPLNDEVDFLGELWNGQGLGSTEETVIENPNLESASAGTASIGGKREHKLTERGKSYKLARDVRERKRLKRETQEQIANIQTLMELNRKLKKANTGLSSATRLADEHKDCTAVKNTLRNLQTCRESSPVEYTSSNKETGCEPKATFWERMELRLSQLPPEAPLLMATQLSAYGLEQISGTKLNVKNHCLTARD</sequence>
<name>A0ABN8S7N5_9CNID</name>
<evidence type="ECO:0008006" key="3">
    <source>
        <dbReference type="Google" id="ProtNLM"/>
    </source>
</evidence>
<organism evidence="1 2">
    <name type="scientific">Porites lobata</name>
    <dbReference type="NCBI Taxonomy" id="104759"/>
    <lineage>
        <taxon>Eukaryota</taxon>
        <taxon>Metazoa</taxon>
        <taxon>Cnidaria</taxon>
        <taxon>Anthozoa</taxon>
        <taxon>Hexacorallia</taxon>
        <taxon>Scleractinia</taxon>
        <taxon>Fungiina</taxon>
        <taxon>Poritidae</taxon>
        <taxon>Porites</taxon>
    </lineage>
</organism>
<comment type="caution">
    <text evidence="1">The sequence shown here is derived from an EMBL/GenBank/DDBJ whole genome shotgun (WGS) entry which is preliminary data.</text>
</comment>
<dbReference type="EMBL" id="CALNXK010000549">
    <property type="protein sequence ID" value="CAH3187524.1"/>
    <property type="molecule type" value="Genomic_DNA"/>
</dbReference>
<dbReference type="Proteomes" id="UP001159405">
    <property type="component" value="Unassembled WGS sequence"/>
</dbReference>
<gene>
    <name evidence="1" type="ORF">PLOB_00037582</name>
</gene>
<reference evidence="1 2" key="1">
    <citation type="submission" date="2022-05" db="EMBL/GenBank/DDBJ databases">
        <authorList>
            <consortium name="Genoscope - CEA"/>
            <person name="William W."/>
        </authorList>
    </citation>
    <scope>NUCLEOTIDE SEQUENCE [LARGE SCALE GENOMIC DNA]</scope>
</reference>
<accession>A0ABN8S7N5</accession>